<geneLocation type="mitochondrion" evidence="1"/>
<reference evidence="1" key="2">
    <citation type="journal article" date="1998" name="J. Mol. Biol.">
        <title>Witnessing the evolution of transcription in mitochondria: the mitochondrial genome of the primitive brown alga Pylaiella littoralis (L.) Kjellm. Encodes a T7-like RNA polymerase.</title>
        <authorList>
            <person name="Rousvoal S."/>
            <person name="Oudot M."/>
            <person name="Fontaine J."/>
            <person name="Kloareg B."/>
            <person name="Goer S.L."/>
        </authorList>
    </citation>
    <scope>NUCLEOTIDE SEQUENCE</scope>
    <source>
        <strain evidence="1">Roscoff</strain>
    </source>
</reference>
<evidence type="ECO:0000313" key="1">
    <source>
        <dbReference type="EMBL" id="AAC23959.1"/>
    </source>
</evidence>
<organism evidence="1">
    <name type="scientific">Pylaiella littoralis</name>
    <name type="common">Seaweed</name>
    <name type="synonym">Conferva littoralis</name>
    <dbReference type="NCBI Taxonomy" id="2885"/>
    <lineage>
        <taxon>Eukaryota</taxon>
        <taxon>Sar</taxon>
        <taxon>Stramenopiles</taxon>
        <taxon>Ochrophyta</taxon>
        <taxon>PX clade</taxon>
        <taxon>Phaeophyceae</taxon>
        <taxon>Ectocarpales</taxon>
        <taxon>Acinetosporaceae</taxon>
        <taxon>Pylaiella</taxon>
    </lineage>
</organism>
<proteinExistence type="predicted"/>
<dbReference type="EMBL" id="AF034976">
    <property type="protein sequence ID" value="AAC23959.1"/>
    <property type="molecule type" value="Genomic_DNA"/>
</dbReference>
<sequence>MGLTCYFKRKIYSESLLPYVAWSLFNMTLLGPCLKLIIHGPEGFFVEPLTPGEIQERFQFLSEAGQSLNNNCVERNQNTTESFAAIATALELMRDKIRILESGRSINTINNGLGDLPQARTQEELDNQVSDLLSGISRSTGEVVPDAINDSTGIFDDC</sequence>
<keyword evidence="1" id="KW-0496">Mitochondrion</keyword>
<dbReference type="AlphaFoldDB" id="O78801"/>
<accession>O78801</accession>
<protein>
    <submittedName>
        <fullName evidence="1">Uncharacterized protein</fullName>
    </submittedName>
</protein>
<dbReference type="PIR" id="T09470">
    <property type="entry name" value="T09470"/>
</dbReference>
<reference evidence="1" key="1">
    <citation type="submission" date="1997-11" db="EMBL/GenBank/DDBJ databases">
        <authorList>
            <person name="Oudot M.-P."/>
            <person name="Rousvoal S."/>
            <person name="Loiseaux-de Goer S."/>
        </authorList>
    </citation>
    <scope>NUCLEOTIDE SEQUENCE</scope>
    <source>
        <strain evidence="1">Roscoff</strain>
    </source>
</reference>
<name>O78801_PYLLI</name>